<name>A0A6J4QH99_9ACTN</name>
<protein>
    <submittedName>
        <fullName evidence="2">Beta-lactamase class C-like and penicillin binding proteins (PBPs) superfamily</fullName>
    </submittedName>
</protein>
<dbReference type="NCBIfam" id="TIGR01409">
    <property type="entry name" value="TAT_signal_seq"/>
    <property type="match status" value="1"/>
</dbReference>
<reference evidence="2" key="1">
    <citation type="submission" date="2020-02" db="EMBL/GenBank/DDBJ databases">
        <authorList>
            <person name="Meier V. D."/>
        </authorList>
    </citation>
    <scope>NUCLEOTIDE SEQUENCE</scope>
    <source>
        <strain evidence="2">AVDCRST_MAG58</strain>
    </source>
</reference>
<dbReference type="InterPro" id="IPR050491">
    <property type="entry name" value="AmpC-like"/>
</dbReference>
<feature type="domain" description="Beta-lactamase-related" evidence="1">
    <location>
        <begin position="58"/>
        <end position="385"/>
    </location>
</feature>
<gene>
    <name evidence="2" type="ORF">AVDCRST_MAG58-266</name>
</gene>
<dbReference type="PROSITE" id="PS51318">
    <property type="entry name" value="TAT"/>
    <property type="match status" value="1"/>
</dbReference>
<dbReference type="InterPro" id="IPR001466">
    <property type="entry name" value="Beta-lactam-related"/>
</dbReference>
<dbReference type="SUPFAM" id="SSF56601">
    <property type="entry name" value="beta-lactamase/transpeptidase-like"/>
    <property type="match status" value="1"/>
</dbReference>
<dbReference type="PANTHER" id="PTHR46825:SF7">
    <property type="entry name" value="D-ALANYL-D-ALANINE CARBOXYPEPTIDASE"/>
    <property type="match status" value="1"/>
</dbReference>
<dbReference type="PANTHER" id="PTHR46825">
    <property type="entry name" value="D-ALANYL-D-ALANINE-CARBOXYPEPTIDASE/ENDOPEPTIDASE AMPH"/>
    <property type="match status" value="1"/>
</dbReference>
<dbReference type="AlphaFoldDB" id="A0A6J4QH99"/>
<evidence type="ECO:0000313" key="2">
    <source>
        <dbReference type="EMBL" id="CAA9444400.1"/>
    </source>
</evidence>
<sequence>MTTQGSVGPDSPMGEQITSRRRFLKQSALATAVVAVPYLAGKRVAFGNEGAKGADAALDRELEELVAMRGGPKGVIAIVQRGQHREVHAFGVRNLKGGLPLRANDRMRIASAAKAFSGAVALSLVSKGQLSLNDTIGERLPGLPDRWSKVTLRQLLNHTSGIPDFSLDEGYRKALFASLKKAPPPEKLLTYVYDEDLLFEPGSKYHYSNSDNIAVGLMVESATGRTYERQLREHVYGPLGLKKTTLPAGPNLRAPYIHGYDNDPSEQPPEDYSEIVAAGWSWASGGIVSTPSDLNDFIRGYVGGKLFDKQTRAKQRRVLEGGSSEPPGPGKNSAGLAVFRYGTKCGTVWGHTGNTPGYTQFMAASPDGSRSVVVSVNEQLNPKDGAPGVFKALRKAEGLAVCAALTR</sequence>
<dbReference type="Gene3D" id="3.40.710.10">
    <property type="entry name" value="DD-peptidase/beta-lactamase superfamily"/>
    <property type="match status" value="1"/>
</dbReference>
<dbReference type="Pfam" id="PF00144">
    <property type="entry name" value="Beta-lactamase"/>
    <property type="match status" value="1"/>
</dbReference>
<dbReference type="InterPro" id="IPR006311">
    <property type="entry name" value="TAT_signal"/>
</dbReference>
<evidence type="ECO:0000259" key="1">
    <source>
        <dbReference type="Pfam" id="PF00144"/>
    </source>
</evidence>
<dbReference type="InterPro" id="IPR019546">
    <property type="entry name" value="TAT_signal_bac_arc"/>
</dbReference>
<proteinExistence type="predicted"/>
<dbReference type="InterPro" id="IPR012338">
    <property type="entry name" value="Beta-lactam/transpept-like"/>
</dbReference>
<accession>A0A6J4QH99</accession>
<organism evidence="2">
    <name type="scientific">uncultured Rubrobacteraceae bacterium</name>
    <dbReference type="NCBI Taxonomy" id="349277"/>
    <lineage>
        <taxon>Bacteria</taxon>
        <taxon>Bacillati</taxon>
        <taxon>Actinomycetota</taxon>
        <taxon>Rubrobacteria</taxon>
        <taxon>Rubrobacterales</taxon>
        <taxon>Rubrobacteraceae</taxon>
        <taxon>environmental samples</taxon>
    </lineage>
</organism>
<dbReference type="EMBL" id="CADCVF010000005">
    <property type="protein sequence ID" value="CAA9444400.1"/>
    <property type="molecule type" value="Genomic_DNA"/>
</dbReference>